<dbReference type="FunFam" id="1.10.260.100:FF:000007">
    <property type="entry name" value="hsc70-interacting protein-like isoform X1"/>
    <property type="match status" value="1"/>
</dbReference>
<evidence type="ECO:0000256" key="1">
    <source>
        <dbReference type="ARBA" id="ARBA00004496"/>
    </source>
</evidence>
<comment type="subcellular location">
    <subcellularLocation>
        <location evidence="1">Cytoplasm</location>
    </subcellularLocation>
</comment>
<feature type="domain" description="STI1" evidence="8">
    <location>
        <begin position="319"/>
        <end position="358"/>
    </location>
</feature>
<dbReference type="STRING" id="9516.ENSCCAP00000000794"/>
<evidence type="ECO:0000313" key="9">
    <source>
        <dbReference type="Ensembl" id="ENSCCAP00000000794.1"/>
    </source>
</evidence>
<evidence type="ECO:0000256" key="2">
    <source>
        <dbReference type="ARBA" id="ARBA00009015"/>
    </source>
</evidence>
<dbReference type="InterPro" id="IPR041243">
    <property type="entry name" value="STI1/HOP_DP"/>
</dbReference>
<dbReference type="PANTHER" id="PTHR45883:SF2">
    <property type="entry name" value="HSC70-INTERACTING PROTEIN"/>
    <property type="match status" value="1"/>
</dbReference>
<comment type="similarity">
    <text evidence="2">Belongs to the FAM10 family.</text>
</comment>
<feature type="compositionally biased region" description="Basic and acidic residues" evidence="7">
    <location>
        <begin position="254"/>
        <end position="272"/>
    </location>
</feature>
<dbReference type="Ensembl" id="ENSCCAT00000005312.1">
    <property type="protein sequence ID" value="ENSCCAP00000000794.1"/>
    <property type="gene ID" value="ENSCCAG00000005085.1"/>
</dbReference>
<protein>
    <recommendedName>
        <fullName evidence="8">STI1 domain-containing protein</fullName>
    </recommendedName>
</protein>
<evidence type="ECO:0000256" key="6">
    <source>
        <dbReference type="ARBA" id="ARBA00037033"/>
    </source>
</evidence>
<dbReference type="OMA" id="NATIREC"/>
<comment type="function">
    <text evidence="6">One HIP oligomer binds the ATPase domains of at least two HSC70 molecules dependent on activation of the HSC70 ATPase by HSP40. Stabilizes the ADP state of HSC70 that has a high affinity for substrate protein. Through its own chaperone activity, it may contribute to the interaction of HSC70 with various target proteins.</text>
</comment>
<reference evidence="9" key="1">
    <citation type="submission" date="2025-08" db="UniProtKB">
        <authorList>
            <consortium name="Ensembl"/>
        </authorList>
    </citation>
    <scope>IDENTIFICATION</scope>
</reference>
<accession>A0A2K5PAY4</accession>
<dbReference type="Gene3D" id="1.10.260.100">
    <property type="match status" value="1"/>
</dbReference>
<dbReference type="Gene3D" id="6.10.250.3420">
    <property type="match status" value="1"/>
</dbReference>
<feature type="compositionally biased region" description="Acidic residues" evidence="7">
    <location>
        <begin position="74"/>
        <end position="99"/>
    </location>
</feature>
<feature type="region of interest" description="Disordered" evidence="7">
    <location>
        <begin position="47"/>
        <end position="99"/>
    </location>
</feature>
<evidence type="ECO:0000256" key="7">
    <source>
        <dbReference type="SAM" id="MobiDB-lite"/>
    </source>
</evidence>
<organism evidence="9 10">
    <name type="scientific">Cebus imitator</name>
    <name type="common">Panamanian white-faced capuchin</name>
    <name type="synonym">Cebus capucinus imitator</name>
    <dbReference type="NCBI Taxonomy" id="2715852"/>
    <lineage>
        <taxon>Eukaryota</taxon>
        <taxon>Metazoa</taxon>
        <taxon>Chordata</taxon>
        <taxon>Craniata</taxon>
        <taxon>Vertebrata</taxon>
        <taxon>Euteleostomi</taxon>
        <taxon>Mammalia</taxon>
        <taxon>Eutheria</taxon>
        <taxon>Euarchontoglires</taxon>
        <taxon>Primates</taxon>
        <taxon>Haplorrhini</taxon>
        <taxon>Platyrrhini</taxon>
        <taxon>Cebidae</taxon>
        <taxon>Cebinae</taxon>
        <taxon>Cebus</taxon>
    </lineage>
</organism>
<dbReference type="GO" id="GO:0005737">
    <property type="term" value="C:cytoplasm"/>
    <property type="evidence" value="ECO:0007669"/>
    <property type="project" value="UniProtKB-SubCell"/>
</dbReference>
<dbReference type="GeneTree" id="ENSGT00390000001347"/>
<keyword evidence="10" id="KW-1185">Reference proteome</keyword>
<dbReference type="SMART" id="SM00727">
    <property type="entry name" value="STI1"/>
    <property type="match status" value="1"/>
</dbReference>
<name>A0A2K5PAY4_CEBIM</name>
<dbReference type="CDD" id="cd14438">
    <property type="entry name" value="Hip_N"/>
    <property type="match status" value="1"/>
</dbReference>
<evidence type="ECO:0000313" key="10">
    <source>
        <dbReference type="Proteomes" id="UP000233040"/>
    </source>
</evidence>
<dbReference type="InterPro" id="IPR006636">
    <property type="entry name" value="STI1_HS-bd"/>
</dbReference>
<evidence type="ECO:0000259" key="8">
    <source>
        <dbReference type="SMART" id="SM00727"/>
    </source>
</evidence>
<dbReference type="FunFam" id="6.10.250.3420:FF:000001">
    <property type="entry name" value="Hsc70-interacting protein-like protein"/>
    <property type="match status" value="1"/>
</dbReference>
<dbReference type="Proteomes" id="UP000233040">
    <property type="component" value="Unassembled WGS sequence"/>
</dbReference>
<dbReference type="GeneID" id="108316397"/>
<dbReference type="FunFam" id="1.25.40.10:FF:000080">
    <property type="entry name" value="hsc70-interacting protein-like isoform X1"/>
    <property type="match status" value="1"/>
</dbReference>
<keyword evidence="3" id="KW-0963">Cytoplasm</keyword>
<feature type="region of interest" description="Disordered" evidence="7">
    <location>
        <begin position="254"/>
        <end position="280"/>
    </location>
</feature>
<keyword evidence="5" id="KW-0802">TPR repeat</keyword>
<dbReference type="Pfam" id="PF17830">
    <property type="entry name" value="STI1-HOP_DP"/>
    <property type="match status" value="1"/>
</dbReference>
<proteinExistence type="inferred from homology"/>
<evidence type="ECO:0000256" key="4">
    <source>
        <dbReference type="ARBA" id="ARBA00022737"/>
    </source>
</evidence>
<dbReference type="GO" id="GO:0030544">
    <property type="term" value="F:Hsp70 protein binding"/>
    <property type="evidence" value="ECO:0007669"/>
    <property type="project" value="TreeGrafter"/>
</dbReference>
<dbReference type="Gene3D" id="1.25.40.10">
    <property type="entry name" value="Tetratricopeptide repeat domain"/>
    <property type="match status" value="1"/>
</dbReference>
<dbReference type="GO" id="GO:0046983">
    <property type="term" value="F:protein dimerization activity"/>
    <property type="evidence" value="ECO:0007669"/>
    <property type="project" value="InterPro"/>
</dbReference>
<dbReference type="Pfam" id="PF18253">
    <property type="entry name" value="HipN"/>
    <property type="match status" value="1"/>
</dbReference>
<dbReference type="RefSeq" id="XP_037600810.1">
    <property type="nucleotide sequence ID" value="XM_037744882.1"/>
</dbReference>
<dbReference type="InterPro" id="IPR034649">
    <property type="entry name" value="Hip_N"/>
</dbReference>
<evidence type="ECO:0000256" key="5">
    <source>
        <dbReference type="ARBA" id="ARBA00022803"/>
    </source>
</evidence>
<dbReference type="SUPFAM" id="SSF48452">
    <property type="entry name" value="TPR-like"/>
    <property type="match status" value="1"/>
</dbReference>
<evidence type="ECO:0000256" key="3">
    <source>
        <dbReference type="ARBA" id="ARBA00022490"/>
    </source>
</evidence>
<sequence>MDPCKVNKLRAFVKMCKQDPSILHTEEMHFLREWVESMGGKIPLAIQKAKSEENTKEEKPDGEKIEEGLKADEPSSEESDLETDNEGVIEPDTDTPQEMGDENAEITEEMMDQANDKRVAAIEALNDDELQKAIDLFTDAIKLNPHLAILYAKSTRVFVKLQKPNAAIRDCDRAIEINPDSAQPYKWRRKAHRLLGHWEEAAHDLALACKLDYDEDVSARLKEVQPRAQKIAEHRRKYEQKREEQEIKERLERVKKAQEEHERAQREEEARRQSGAQYGSFPGGFPGGMPGGFPGGMPGMGGGMPGMARMPELNEILSDPEVLAAMQDPEVMVAFQDVAQNPANMSKYQSNPKVMNLISKLSAKFGGQA</sequence>
<feature type="compositionally biased region" description="Basic and acidic residues" evidence="7">
    <location>
        <begin position="49"/>
        <end position="73"/>
    </location>
</feature>
<reference evidence="9" key="2">
    <citation type="submission" date="2025-09" db="UniProtKB">
        <authorList>
            <consortium name="Ensembl"/>
        </authorList>
    </citation>
    <scope>IDENTIFICATION</scope>
</reference>
<dbReference type="InterPro" id="IPR011990">
    <property type="entry name" value="TPR-like_helical_dom_sf"/>
</dbReference>
<dbReference type="PANTHER" id="PTHR45883">
    <property type="entry name" value="HSC70-INTERACTING PROTEIN"/>
    <property type="match status" value="1"/>
</dbReference>
<dbReference type="KEGG" id="cimi:108316397"/>
<dbReference type="AlphaFoldDB" id="A0A2K5PAY4"/>
<keyword evidence="4" id="KW-0677">Repeat</keyword>